<gene>
    <name evidence="3" type="ORF">QF118_07700</name>
</gene>
<keyword evidence="1" id="KW-0812">Transmembrane</keyword>
<keyword evidence="4" id="KW-1185">Reference proteome</keyword>
<dbReference type="Proteomes" id="UP001241605">
    <property type="component" value="Chromosome"/>
</dbReference>
<evidence type="ECO:0000256" key="1">
    <source>
        <dbReference type="SAM" id="Phobius"/>
    </source>
</evidence>
<dbReference type="RefSeq" id="WP_282302044.1">
    <property type="nucleotide sequence ID" value="NZ_CP124616.1"/>
</dbReference>
<organism evidence="3 4">
    <name type="scientific">Tropicibacter oceani</name>
    <dbReference type="NCBI Taxonomy" id="3058420"/>
    <lineage>
        <taxon>Bacteria</taxon>
        <taxon>Pseudomonadati</taxon>
        <taxon>Pseudomonadota</taxon>
        <taxon>Alphaproteobacteria</taxon>
        <taxon>Rhodobacterales</taxon>
        <taxon>Roseobacteraceae</taxon>
        <taxon>Tropicibacter</taxon>
    </lineage>
</organism>
<feature type="signal peptide" evidence="2">
    <location>
        <begin position="1"/>
        <end position="23"/>
    </location>
</feature>
<evidence type="ECO:0000313" key="3">
    <source>
        <dbReference type="EMBL" id="WGW05420.1"/>
    </source>
</evidence>
<protein>
    <submittedName>
        <fullName evidence="3">Uncharacterized protein</fullName>
    </submittedName>
</protein>
<feature type="chain" id="PRO_5046290275" evidence="2">
    <location>
        <begin position="24"/>
        <end position="82"/>
    </location>
</feature>
<dbReference type="EMBL" id="CP124616">
    <property type="protein sequence ID" value="WGW05420.1"/>
    <property type="molecule type" value="Genomic_DNA"/>
</dbReference>
<name>A0ABY8QLB2_9RHOB</name>
<keyword evidence="1" id="KW-0472">Membrane</keyword>
<feature type="transmembrane region" description="Helical" evidence="1">
    <location>
        <begin position="39"/>
        <end position="61"/>
    </location>
</feature>
<evidence type="ECO:0000313" key="4">
    <source>
        <dbReference type="Proteomes" id="UP001241605"/>
    </source>
</evidence>
<evidence type="ECO:0000256" key="2">
    <source>
        <dbReference type="SAM" id="SignalP"/>
    </source>
</evidence>
<sequence length="82" mass="8618">MTLRKLILFALALSLLGLAGALAADRLTSAVAMHNTARALSAFFFAAVLVLLAGLALLSALRKPRIPPDQDTIPAEAEHPQT</sequence>
<accession>A0ABY8QLB2</accession>
<keyword evidence="2" id="KW-0732">Signal</keyword>
<reference evidence="3 4" key="1">
    <citation type="submission" date="2023-05" db="EMBL/GenBank/DDBJ databases">
        <title>YMD87, complete Genome.</title>
        <authorList>
            <person name="Zhang J."/>
            <person name="Xu X."/>
        </authorList>
    </citation>
    <scope>NUCLEOTIDE SEQUENCE [LARGE SCALE GENOMIC DNA]</scope>
    <source>
        <strain evidence="3 4">YMD87</strain>
    </source>
</reference>
<keyword evidence="1" id="KW-1133">Transmembrane helix</keyword>
<proteinExistence type="predicted"/>